<keyword evidence="2" id="KW-0547">Nucleotide-binding</keyword>
<dbReference type="EMBL" id="LAZR01022560">
    <property type="protein sequence ID" value="KKL81447.1"/>
    <property type="molecule type" value="Genomic_DNA"/>
</dbReference>
<gene>
    <name evidence="4" type="ORF">LCGC14_1994650</name>
</gene>
<organism evidence="4">
    <name type="scientific">marine sediment metagenome</name>
    <dbReference type="NCBI Taxonomy" id="412755"/>
    <lineage>
        <taxon>unclassified sequences</taxon>
        <taxon>metagenomes</taxon>
        <taxon>ecological metagenomes</taxon>
    </lineage>
</organism>
<dbReference type="InterPro" id="IPR016102">
    <property type="entry name" value="Succinyl-CoA_synth-like"/>
</dbReference>
<accession>A0A0F9I249</accession>
<evidence type="ECO:0000256" key="1">
    <source>
        <dbReference type="ARBA" id="ARBA00022598"/>
    </source>
</evidence>
<keyword evidence="1" id="KW-0436">Ligase</keyword>
<reference evidence="4" key="1">
    <citation type="journal article" date="2015" name="Nature">
        <title>Complex archaea that bridge the gap between prokaryotes and eukaryotes.</title>
        <authorList>
            <person name="Spang A."/>
            <person name="Saw J.H."/>
            <person name="Jorgensen S.L."/>
            <person name="Zaremba-Niedzwiedzka K."/>
            <person name="Martijn J."/>
            <person name="Lind A.E."/>
            <person name="van Eijk R."/>
            <person name="Schleper C."/>
            <person name="Guy L."/>
            <person name="Ettema T.J."/>
        </authorList>
    </citation>
    <scope>NUCLEOTIDE SEQUENCE</scope>
</reference>
<feature type="non-terminal residue" evidence="4">
    <location>
        <position position="1"/>
    </location>
</feature>
<dbReference type="PANTHER" id="PTHR43334:SF1">
    <property type="entry name" value="3-HYDROXYPROPIONATE--COA LIGASE [ADP-FORMING]"/>
    <property type="match status" value="1"/>
</dbReference>
<dbReference type="PANTHER" id="PTHR43334">
    <property type="entry name" value="ACETATE--COA LIGASE [ADP-FORMING]"/>
    <property type="match status" value="1"/>
</dbReference>
<keyword evidence="3" id="KW-0067">ATP-binding</keyword>
<dbReference type="InterPro" id="IPR051538">
    <property type="entry name" value="Acyl-CoA_Synth/Transferase"/>
</dbReference>
<evidence type="ECO:0000256" key="3">
    <source>
        <dbReference type="ARBA" id="ARBA00022840"/>
    </source>
</evidence>
<dbReference type="SUPFAM" id="SSF52210">
    <property type="entry name" value="Succinyl-CoA synthetase domains"/>
    <property type="match status" value="1"/>
</dbReference>
<proteinExistence type="predicted"/>
<comment type="caution">
    <text evidence="4">The sequence shown here is derived from an EMBL/GenBank/DDBJ whole genome shotgun (WGS) entry which is preliminary data.</text>
</comment>
<sequence>VPTLSKTTQVEIRQSLSQRIRSIASVANPIDLTGSATDDDFIAAAKGLNNAPEIDSVLILLLPYSPGISLDLGARLSYVYQREGKPLVAYVPHVEKYRVLIEGFELNQVPVSSSIEGAVQMVDALRRCQPC</sequence>
<dbReference type="GO" id="GO:0016874">
    <property type="term" value="F:ligase activity"/>
    <property type="evidence" value="ECO:0007669"/>
    <property type="project" value="UniProtKB-KW"/>
</dbReference>
<dbReference type="GO" id="GO:0005524">
    <property type="term" value="F:ATP binding"/>
    <property type="evidence" value="ECO:0007669"/>
    <property type="project" value="UniProtKB-KW"/>
</dbReference>
<dbReference type="AlphaFoldDB" id="A0A0F9I249"/>
<evidence type="ECO:0000256" key="2">
    <source>
        <dbReference type="ARBA" id="ARBA00022741"/>
    </source>
</evidence>
<protein>
    <submittedName>
        <fullName evidence="4">Uncharacterized protein</fullName>
    </submittedName>
</protein>
<evidence type="ECO:0000313" key="4">
    <source>
        <dbReference type="EMBL" id="KKL81447.1"/>
    </source>
</evidence>
<name>A0A0F9I249_9ZZZZ</name>
<dbReference type="Gene3D" id="3.40.50.261">
    <property type="entry name" value="Succinyl-CoA synthetase domains"/>
    <property type="match status" value="1"/>
</dbReference>